<proteinExistence type="predicted"/>
<feature type="transmembrane region" description="Helical" evidence="2">
    <location>
        <begin position="83"/>
        <end position="101"/>
    </location>
</feature>
<comment type="caution">
    <text evidence="4">The sequence shown here is derived from an EMBL/GenBank/DDBJ whole genome shotgun (WGS) entry which is preliminary data.</text>
</comment>
<evidence type="ECO:0008006" key="6">
    <source>
        <dbReference type="Google" id="ProtNLM"/>
    </source>
</evidence>
<dbReference type="Proteomes" id="UP001205965">
    <property type="component" value="Unassembled WGS sequence"/>
</dbReference>
<feature type="compositionally biased region" description="Basic and acidic residues" evidence="1">
    <location>
        <begin position="43"/>
        <end position="52"/>
    </location>
</feature>
<gene>
    <name evidence="4" type="ORF">NYP18_05305</name>
</gene>
<evidence type="ECO:0000256" key="2">
    <source>
        <dbReference type="SAM" id="Phobius"/>
    </source>
</evidence>
<feature type="compositionally biased region" description="Low complexity" evidence="1">
    <location>
        <begin position="29"/>
        <end position="38"/>
    </location>
</feature>
<reference evidence="4 5" key="1">
    <citation type="submission" date="2022-08" db="EMBL/GenBank/DDBJ databases">
        <title>YIM 101645 draft genome.</title>
        <authorList>
            <person name="Chen X."/>
        </authorList>
    </citation>
    <scope>NUCLEOTIDE SEQUENCE [LARGE SCALE GENOMIC DNA]</scope>
    <source>
        <strain evidence="4 5">YIM 101645</strain>
    </source>
</reference>
<evidence type="ECO:0000256" key="3">
    <source>
        <dbReference type="SAM" id="SignalP"/>
    </source>
</evidence>
<name>A0ABT2FV02_9CORY</name>
<keyword evidence="2" id="KW-1133">Transmembrane helix</keyword>
<evidence type="ECO:0000256" key="1">
    <source>
        <dbReference type="SAM" id="MobiDB-lite"/>
    </source>
</evidence>
<protein>
    <recommendedName>
        <fullName evidence="6">Secreted protein</fullName>
    </recommendedName>
</protein>
<sequence>MKLSRKALAAVATTFALTTAGISAPAMAAPTPTITILAEEAGDDKGDEKNEDTSSGSSTSDNKDKDGEDVDGGSSDPKDIRDWVAVFTAVVGALSTAFVFIQKLNG</sequence>
<keyword evidence="3" id="KW-0732">Signal</keyword>
<keyword evidence="2" id="KW-0812">Transmembrane</keyword>
<dbReference type="EMBL" id="JANWTC010000003">
    <property type="protein sequence ID" value="MCS5479072.1"/>
    <property type="molecule type" value="Genomic_DNA"/>
</dbReference>
<evidence type="ECO:0000313" key="5">
    <source>
        <dbReference type="Proteomes" id="UP001205965"/>
    </source>
</evidence>
<keyword evidence="2" id="KW-0472">Membrane</keyword>
<feature type="signal peptide" evidence="3">
    <location>
        <begin position="1"/>
        <end position="28"/>
    </location>
</feature>
<dbReference type="RefSeq" id="WP_259427149.1">
    <property type="nucleotide sequence ID" value="NZ_JANWTC010000003.1"/>
</dbReference>
<evidence type="ECO:0000313" key="4">
    <source>
        <dbReference type="EMBL" id="MCS5479072.1"/>
    </source>
</evidence>
<feature type="region of interest" description="Disordered" evidence="1">
    <location>
        <begin position="29"/>
        <end position="79"/>
    </location>
</feature>
<accession>A0ABT2FV02</accession>
<feature type="chain" id="PRO_5045881837" description="Secreted protein" evidence="3">
    <location>
        <begin position="29"/>
        <end position="106"/>
    </location>
</feature>
<keyword evidence="5" id="KW-1185">Reference proteome</keyword>
<organism evidence="4 5">
    <name type="scientific">Corynebacterium lemuris</name>
    <dbReference type="NCBI Taxonomy" id="1859292"/>
    <lineage>
        <taxon>Bacteria</taxon>
        <taxon>Bacillati</taxon>
        <taxon>Actinomycetota</taxon>
        <taxon>Actinomycetes</taxon>
        <taxon>Mycobacteriales</taxon>
        <taxon>Corynebacteriaceae</taxon>
        <taxon>Corynebacterium</taxon>
    </lineage>
</organism>